<dbReference type="InterPro" id="IPR006048">
    <property type="entry name" value="A-amylase/branching_C"/>
</dbReference>
<keyword evidence="4 9" id="KW-0321">Glycogen metabolism</keyword>
<dbReference type="InterPro" id="IPR054169">
    <property type="entry name" value="GlgB_N"/>
</dbReference>
<dbReference type="GO" id="GO:0043169">
    <property type="term" value="F:cation binding"/>
    <property type="evidence" value="ECO:0007669"/>
    <property type="project" value="InterPro"/>
</dbReference>
<dbReference type="EC" id="2.4.1.18" evidence="9"/>
<keyword evidence="7 9" id="KW-0320">Glycogen biosynthesis</keyword>
<dbReference type="InterPro" id="IPR044143">
    <property type="entry name" value="GlgB_N_E_set_prok"/>
</dbReference>
<dbReference type="InterPro" id="IPR013780">
    <property type="entry name" value="Glyco_hydro_b"/>
</dbReference>
<dbReference type="SUPFAM" id="SSF51445">
    <property type="entry name" value="(Trans)glycosidases"/>
    <property type="match status" value="1"/>
</dbReference>
<comment type="subunit">
    <text evidence="9">Monomer.</text>
</comment>
<evidence type="ECO:0000256" key="10">
    <source>
        <dbReference type="PIRSR" id="PIRSR000463-1"/>
    </source>
</evidence>
<dbReference type="NCBIfam" id="TIGR01515">
    <property type="entry name" value="branching_enzym"/>
    <property type="match status" value="1"/>
</dbReference>
<dbReference type="Proteomes" id="UP000824037">
    <property type="component" value="Unassembled WGS sequence"/>
</dbReference>
<dbReference type="InterPro" id="IPR037439">
    <property type="entry name" value="Branching_enzy"/>
</dbReference>
<evidence type="ECO:0000256" key="4">
    <source>
        <dbReference type="ARBA" id="ARBA00022600"/>
    </source>
</evidence>
<dbReference type="SMART" id="SM00642">
    <property type="entry name" value="Aamy"/>
    <property type="match status" value="1"/>
</dbReference>
<dbReference type="SUPFAM" id="SSF51011">
    <property type="entry name" value="Glycosyl hydrolase domain"/>
    <property type="match status" value="1"/>
</dbReference>
<dbReference type="AlphaFoldDB" id="A0A9D2J2J8"/>
<feature type="active site" description="Nucleophile" evidence="9 10">
    <location>
        <position position="420"/>
    </location>
</feature>
<dbReference type="PANTHER" id="PTHR43651:SF3">
    <property type="entry name" value="1,4-ALPHA-GLUCAN-BRANCHING ENZYME"/>
    <property type="match status" value="1"/>
</dbReference>
<dbReference type="FunFam" id="2.60.40.10:FF:000169">
    <property type="entry name" value="1,4-alpha-glucan branching enzyme GlgB"/>
    <property type="match status" value="1"/>
</dbReference>
<comment type="catalytic activity">
    <reaction evidence="1 9">
        <text>Transfers a segment of a (1-&gt;4)-alpha-D-glucan chain to a primary hydroxy group in a similar glucan chain.</text>
        <dbReference type="EC" id="2.4.1.18"/>
    </reaction>
</comment>
<dbReference type="InterPro" id="IPR014756">
    <property type="entry name" value="Ig_E-set"/>
</dbReference>
<dbReference type="InterPro" id="IPR017853">
    <property type="entry name" value="GH"/>
</dbReference>
<dbReference type="FunFam" id="3.20.20.80:FF:000003">
    <property type="entry name" value="1,4-alpha-glucan branching enzyme GlgB"/>
    <property type="match status" value="1"/>
</dbReference>
<name>A0A9D2J2J8_9MICO</name>
<keyword evidence="5 9" id="KW-0328">Glycosyltransferase</keyword>
<sequence>MTAPAAASPPAPSTAEARPAPVPETVLSTVAAGAHFAPHDVLGPHLDAETGVLTIRVVAHLATSVQVRTATGSHPAEHLRDGVWAAAFSAEEVPDYRLQISYADNEVEVDDPYRFLPTLGEVDLHLIGEGRHEKLWEVLGSHVRHYPGALGEVSGVSFAVWAPNARAVRVVGDFNGWDGRGAMMRSLGSTGLWEVFLPGLASGERYKYEICIADGSWHMKADPMARATEIPPATASVVTESSHTWADADWMADRTAHDPHSGPLSVYEVHLGSWRKELSYRELAEQLVEYVTWMNFTHVELLPVAEHPFGGSWGYQVTSYYAPTSRFGSPDEFRYLVDRLHQAGIGVIVDWVPAHFPKDAWALARFDGTALYEDPDPLRGEQKDWGTYVFNFGRNEVRNFLVANAVYWLTEFHVDALRVDAVASMLYLDYSREAGQWRPNARGGRENLEAIQFLQEANATAYRVAPGTMMIAEESTAWPGVTTPTEHGGLGFGLKWNMGWMNDTLRYLAEEPINRRYHHGELTFSLVYAFSEQFVLPLSHDEVVHGKGSLWQKMPGDLWAKLAGVRLLLAYQWTHPGKKLLFMGGEFAQNTEWNEAQSLNWELGDTPGHAGVREMLRRLNQVYLDHPALWAEDFSPAGFQWLEANDGDHNVLAYLRKGREEELVVVANFAGTPHEGYRVGVPGGGAWLELLNSDHTDFGGSGVVNTTERPAEEVPWHGRPQSIQLRVPPLGVTILRRA</sequence>
<evidence type="ECO:0000313" key="13">
    <source>
        <dbReference type="EMBL" id="HIZ34163.1"/>
    </source>
</evidence>
<dbReference type="SUPFAM" id="SSF81296">
    <property type="entry name" value="E set domains"/>
    <property type="match status" value="2"/>
</dbReference>
<reference evidence="13" key="1">
    <citation type="journal article" date="2021" name="PeerJ">
        <title>Extensive microbial diversity within the chicken gut microbiome revealed by metagenomics and culture.</title>
        <authorList>
            <person name="Gilroy R."/>
            <person name="Ravi A."/>
            <person name="Getino M."/>
            <person name="Pursley I."/>
            <person name="Horton D.L."/>
            <person name="Alikhan N.F."/>
            <person name="Baker D."/>
            <person name="Gharbi K."/>
            <person name="Hall N."/>
            <person name="Watson M."/>
            <person name="Adriaenssens E.M."/>
            <person name="Foster-Nyarko E."/>
            <person name="Jarju S."/>
            <person name="Secka A."/>
            <person name="Antonio M."/>
            <person name="Oren A."/>
            <person name="Chaudhuri R.R."/>
            <person name="La Ragione R."/>
            <person name="Hildebrand F."/>
            <person name="Pallen M.J."/>
        </authorList>
    </citation>
    <scope>NUCLEOTIDE SEQUENCE</scope>
    <source>
        <strain evidence="13">ChiGjej4B4-7305</strain>
    </source>
</reference>
<dbReference type="PIRSF" id="PIRSF000463">
    <property type="entry name" value="GlgB"/>
    <property type="match status" value="1"/>
</dbReference>
<protein>
    <recommendedName>
        <fullName evidence="9">1,4-alpha-glucan branching enzyme GlgB</fullName>
        <ecNumber evidence="9">2.4.1.18</ecNumber>
    </recommendedName>
    <alternativeName>
        <fullName evidence="9">1,4-alpha-D-glucan:1,4-alpha-D-glucan 6-glucosyl-transferase</fullName>
    </alternativeName>
    <alternativeName>
        <fullName evidence="9">Alpha-(1-&gt;4)-glucan branching enzyme</fullName>
    </alternativeName>
    <alternativeName>
        <fullName evidence="9">Glycogen branching enzyme</fullName>
        <shortName evidence="9">BE</shortName>
    </alternativeName>
</protein>
<dbReference type="EMBL" id="DXBY01000006">
    <property type="protein sequence ID" value="HIZ34163.1"/>
    <property type="molecule type" value="Genomic_DNA"/>
</dbReference>
<dbReference type="Gene3D" id="2.60.40.10">
    <property type="entry name" value="Immunoglobulins"/>
    <property type="match status" value="2"/>
</dbReference>
<dbReference type="GO" id="GO:0005978">
    <property type="term" value="P:glycogen biosynthetic process"/>
    <property type="evidence" value="ECO:0007669"/>
    <property type="project" value="UniProtKB-UniRule"/>
</dbReference>
<dbReference type="Pfam" id="PF02806">
    <property type="entry name" value="Alpha-amylase_C"/>
    <property type="match status" value="1"/>
</dbReference>
<comment type="similarity">
    <text evidence="3 9">Belongs to the glycosyl hydrolase 13 family. GlgB subfamily.</text>
</comment>
<dbReference type="Pfam" id="PF02922">
    <property type="entry name" value="CBM_48"/>
    <property type="match status" value="1"/>
</dbReference>
<reference evidence="13" key="2">
    <citation type="submission" date="2021-04" db="EMBL/GenBank/DDBJ databases">
        <authorList>
            <person name="Gilroy R."/>
        </authorList>
    </citation>
    <scope>NUCLEOTIDE SEQUENCE</scope>
    <source>
        <strain evidence="13">ChiGjej4B4-7305</strain>
    </source>
</reference>
<dbReference type="Pfam" id="PF00128">
    <property type="entry name" value="Alpha-amylase"/>
    <property type="match status" value="1"/>
</dbReference>
<feature type="active site" description="Proton donor" evidence="9 10">
    <location>
        <position position="473"/>
    </location>
</feature>
<comment type="pathway">
    <text evidence="2 9">Glycan biosynthesis; glycogen biosynthesis.</text>
</comment>
<dbReference type="Gene3D" id="2.60.40.1180">
    <property type="entry name" value="Golgi alpha-mannosidase II"/>
    <property type="match status" value="1"/>
</dbReference>
<evidence type="ECO:0000256" key="7">
    <source>
        <dbReference type="ARBA" id="ARBA00023056"/>
    </source>
</evidence>
<dbReference type="FunFam" id="2.60.40.1180:FF:000002">
    <property type="entry name" value="1,4-alpha-glucan branching enzyme GlgB"/>
    <property type="match status" value="1"/>
</dbReference>
<dbReference type="NCBIfam" id="NF008967">
    <property type="entry name" value="PRK12313.1"/>
    <property type="match status" value="1"/>
</dbReference>
<comment type="function">
    <text evidence="9">Catalyzes the formation of the alpha-1,6-glucosidic linkages in glycogen by scission of a 1,4-alpha-linked oligosaccharide from growing alpha-1,4-glucan chains and the subsequent attachment of the oligosaccharide to the alpha-1,6 position.</text>
</comment>
<evidence type="ECO:0000256" key="6">
    <source>
        <dbReference type="ARBA" id="ARBA00022679"/>
    </source>
</evidence>
<accession>A0A9D2J2J8</accession>
<dbReference type="Gene3D" id="3.20.20.80">
    <property type="entry name" value="Glycosidases"/>
    <property type="match status" value="1"/>
</dbReference>
<dbReference type="InterPro" id="IPR006407">
    <property type="entry name" value="GlgB"/>
</dbReference>
<dbReference type="GO" id="GO:0004553">
    <property type="term" value="F:hydrolase activity, hydrolyzing O-glycosyl compounds"/>
    <property type="evidence" value="ECO:0007669"/>
    <property type="project" value="InterPro"/>
</dbReference>
<evidence type="ECO:0000256" key="2">
    <source>
        <dbReference type="ARBA" id="ARBA00004964"/>
    </source>
</evidence>
<feature type="region of interest" description="Disordered" evidence="11">
    <location>
        <begin position="1"/>
        <end position="21"/>
    </location>
</feature>
<dbReference type="InterPro" id="IPR004193">
    <property type="entry name" value="Glyco_hydro_13_N"/>
</dbReference>
<keyword evidence="8 9" id="KW-0119">Carbohydrate metabolism</keyword>
<evidence type="ECO:0000313" key="14">
    <source>
        <dbReference type="Proteomes" id="UP000824037"/>
    </source>
</evidence>
<dbReference type="HAMAP" id="MF_00685">
    <property type="entry name" value="GlgB"/>
    <property type="match status" value="1"/>
</dbReference>
<evidence type="ECO:0000259" key="12">
    <source>
        <dbReference type="SMART" id="SM00642"/>
    </source>
</evidence>
<comment type="caution">
    <text evidence="13">The sequence shown here is derived from an EMBL/GenBank/DDBJ whole genome shotgun (WGS) entry which is preliminary data.</text>
</comment>
<dbReference type="InterPro" id="IPR013783">
    <property type="entry name" value="Ig-like_fold"/>
</dbReference>
<evidence type="ECO:0000256" key="11">
    <source>
        <dbReference type="SAM" id="MobiDB-lite"/>
    </source>
</evidence>
<keyword evidence="6 9" id="KW-0808">Transferase</keyword>
<organism evidence="13 14">
    <name type="scientific">Candidatus Ruania gallistercoris</name>
    <dbReference type="NCBI Taxonomy" id="2838746"/>
    <lineage>
        <taxon>Bacteria</taxon>
        <taxon>Bacillati</taxon>
        <taxon>Actinomycetota</taxon>
        <taxon>Actinomycetes</taxon>
        <taxon>Micrococcales</taxon>
        <taxon>Ruaniaceae</taxon>
        <taxon>Ruania</taxon>
    </lineage>
</organism>
<dbReference type="InterPro" id="IPR006047">
    <property type="entry name" value="GH13_cat_dom"/>
</dbReference>
<feature type="domain" description="Glycosyl hydrolase family 13 catalytic" evidence="12">
    <location>
        <begin position="268"/>
        <end position="623"/>
    </location>
</feature>
<evidence type="ECO:0000256" key="3">
    <source>
        <dbReference type="ARBA" id="ARBA00009000"/>
    </source>
</evidence>
<gene>
    <name evidence="9 13" type="primary">glgB</name>
    <name evidence="13" type="ORF">H9815_00155</name>
</gene>
<dbReference type="CDD" id="cd02855">
    <property type="entry name" value="E_set_GBE_prok_N"/>
    <property type="match status" value="1"/>
</dbReference>
<dbReference type="CDD" id="cd11322">
    <property type="entry name" value="AmyAc_Glg_BE"/>
    <property type="match status" value="1"/>
</dbReference>
<dbReference type="GO" id="GO:0005829">
    <property type="term" value="C:cytosol"/>
    <property type="evidence" value="ECO:0007669"/>
    <property type="project" value="TreeGrafter"/>
</dbReference>
<dbReference type="NCBIfam" id="NF003811">
    <property type="entry name" value="PRK05402.1"/>
    <property type="match status" value="1"/>
</dbReference>
<dbReference type="Pfam" id="PF22019">
    <property type="entry name" value="GlgB_N"/>
    <property type="match status" value="1"/>
</dbReference>
<evidence type="ECO:0000256" key="5">
    <source>
        <dbReference type="ARBA" id="ARBA00022676"/>
    </source>
</evidence>
<dbReference type="PANTHER" id="PTHR43651">
    <property type="entry name" value="1,4-ALPHA-GLUCAN-BRANCHING ENZYME"/>
    <property type="match status" value="1"/>
</dbReference>
<evidence type="ECO:0000256" key="8">
    <source>
        <dbReference type="ARBA" id="ARBA00023277"/>
    </source>
</evidence>
<evidence type="ECO:0000256" key="1">
    <source>
        <dbReference type="ARBA" id="ARBA00000826"/>
    </source>
</evidence>
<dbReference type="GO" id="GO:0003844">
    <property type="term" value="F:1,4-alpha-glucan branching enzyme activity"/>
    <property type="evidence" value="ECO:0007669"/>
    <property type="project" value="UniProtKB-UniRule"/>
</dbReference>
<evidence type="ECO:0000256" key="9">
    <source>
        <dbReference type="HAMAP-Rule" id="MF_00685"/>
    </source>
</evidence>
<proteinExistence type="inferred from homology"/>